<dbReference type="RefSeq" id="WP_167154622.1">
    <property type="nucleotide sequence ID" value="NZ_JAANOW010000001.1"/>
</dbReference>
<dbReference type="AlphaFoldDB" id="A0A7X5R4Z8"/>
<protein>
    <submittedName>
        <fullName evidence="1">Uncharacterized protein</fullName>
    </submittedName>
</protein>
<accession>A0A7X5R4Z8</accession>
<evidence type="ECO:0000313" key="2">
    <source>
        <dbReference type="Proteomes" id="UP000547444"/>
    </source>
</evidence>
<dbReference type="EMBL" id="JAANOW010000001">
    <property type="protein sequence ID" value="NIH93176.1"/>
    <property type="molecule type" value="Genomic_DNA"/>
</dbReference>
<comment type="caution">
    <text evidence="1">The sequence shown here is derived from an EMBL/GenBank/DDBJ whole genome shotgun (WGS) entry which is preliminary data.</text>
</comment>
<reference evidence="1 2" key="1">
    <citation type="submission" date="2020-03" db="EMBL/GenBank/DDBJ databases">
        <title>Sequencing the genomes of 1000 actinobacteria strains.</title>
        <authorList>
            <person name="Klenk H.-P."/>
        </authorList>
    </citation>
    <scope>NUCLEOTIDE SEQUENCE [LARGE SCALE GENOMIC DNA]</scope>
    <source>
        <strain evidence="1 2">DSM 44556</strain>
    </source>
</reference>
<organism evidence="1 2">
    <name type="scientific">Mycolicibacterium fluoranthenivorans</name>
    <dbReference type="NCBI Taxonomy" id="258505"/>
    <lineage>
        <taxon>Bacteria</taxon>
        <taxon>Bacillati</taxon>
        <taxon>Actinomycetota</taxon>
        <taxon>Actinomycetes</taxon>
        <taxon>Mycobacteriales</taxon>
        <taxon>Mycobacteriaceae</taxon>
        <taxon>Mycolicibacterium</taxon>
    </lineage>
</organism>
<dbReference type="Proteomes" id="UP000547444">
    <property type="component" value="Unassembled WGS sequence"/>
</dbReference>
<evidence type="ECO:0000313" key="1">
    <source>
        <dbReference type="EMBL" id="NIH93176.1"/>
    </source>
</evidence>
<proteinExistence type="predicted"/>
<keyword evidence="2" id="KW-1185">Reference proteome</keyword>
<sequence>MLTGHPSLEVIDANLRTDKLSYQVNQMLHLDPRRSEPVLPEGVKRELAARISSEQ</sequence>
<name>A0A7X5R4Z8_9MYCO</name>
<gene>
    <name evidence="1" type="ORF">FHU31_000132</name>
</gene>